<dbReference type="Proteomes" id="UP001211065">
    <property type="component" value="Unassembled WGS sequence"/>
</dbReference>
<dbReference type="InterPro" id="IPR019026">
    <property type="entry name" value="Peptidase_M64_IgA"/>
</dbReference>
<evidence type="ECO:0000313" key="3">
    <source>
        <dbReference type="Proteomes" id="UP001211065"/>
    </source>
</evidence>
<keyword evidence="3" id="KW-1185">Reference proteome</keyword>
<dbReference type="AlphaFoldDB" id="A0AAD5TZG5"/>
<evidence type="ECO:0000256" key="1">
    <source>
        <dbReference type="SAM" id="SignalP"/>
    </source>
</evidence>
<dbReference type="Pfam" id="PF09471">
    <property type="entry name" value="Peptidase_M64"/>
    <property type="match status" value="1"/>
</dbReference>
<reference evidence="2" key="1">
    <citation type="submission" date="2020-05" db="EMBL/GenBank/DDBJ databases">
        <title>Phylogenomic resolution of chytrid fungi.</title>
        <authorList>
            <person name="Stajich J.E."/>
            <person name="Amses K."/>
            <person name="Simmons R."/>
            <person name="Seto K."/>
            <person name="Myers J."/>
            <person name="Bonds A."/>
            <person name="Quandt C.A."/>
            <person name="Barry K."/>
            <person name="Liu P."/>
            <person name="Grigoriev I."/>
            <person name="Longcore J.E."/>
            <person name="James T.Y."/>
        </authorList>
    </citation>
    <scope>NUCLEOTIDE SEQUENCE</scope>
    <source>
        <strain evidence="2">JEL0476</strain>
    </source>
</reference>
<sequence length="588" mass="67310">MYLLTFTFLIGFIYALQIPVNFQKVDLQLDGFVGAKIEYTPSNNRCTLLEKYPVQNMRTLNFDNQYEVYRKKLDQDKYKSVTEKEVIEINALNEKSFFQALYSVCKFGLDIEDDEFFVQNFNNFVDDEEVLKIIDSGASENRVDVVFMGDGYTSAEKSKFFDDIKRLTKDMWTGVTFRSVKPLMNVWAVFKPSVESGIGVSGKPKNTPFGLYRDGTELRGIYCSKPQQARRSCKVTGSYACDFPSLIANDDYYGGLGGEFTISTKSILSGTIVLRHELGHNFISVGEEYDGGDVYSGVNAAPTSTLNNLKWKHWLSEPNNVKEEKEVLLLQAYPWYDLAKGEIALQFKSEGVLKRWMLQISASGVESKGSLVVTLDGKELPWTPRGDFDREFYRWEGNEGFSSGSHSLIIKQGFPAVEGSPIRQLCNVEIHEFADEPLFHLNNTFVGAYPTFNSRKQKTYRPTNEACLMRNMKSTSFCPICQEGLWLNFLNRVNLIDEVKVECKDNEGVIKSRFVPLGHLRPENEQIDGEELSIKWFHNGVEELHLHNLNEFKSKNGDWEVEVKFKSLEIRKDEKNLTFDKKSFKVEC</sequence>
<protein>
    <submittedName>
        <fullName evidence="2">Uncharacterized protein</fullName>
    </submittedName>
</protein>
<name>A0AAD5TZG5_9FUNG</name>
<feature type="chain" id="PRO_5042209895" evidence="1">
    <location>
        <begin position="16"/>
        <end position="588"/>
    </location>
</feature>
<evidence type="ECO:0000313" key="2">
    <source>
        <dbReference type="EMBL" id="KAJ3207059.1"/>
    </source>
</evidence>
<gene>
    <name evidence="2" type="ORF">HK099_000362</name>
</gene>
<dbReference type="EMBL" id="JADGJW010001082">
    <property type="protein sequence ID" value="KAJ3207059.1"/>
    <property type="molecule type" value="Genomic_DNA"/>
</dbReference>
<dbReference type="InterPro" id="IPR024079">
    <property type="entry name" value="MetalloPept_cat_dom_sf"/>
</dbReference>
<comment type="caution">
    <text evidence="2">The sequence shown here is derived from an EMBL/GenBank/DDBJ whole genome shotgun (WGS) entry which is preliminary data.</text>
</comment>
<keyword evidence="1" id="KW-0732">Signal</keyword>
<feature type="signal peptide" evidence="1">
    <location>
        <begin position="1"/>
        <end position="15"/>
    </location>
</feature>
<accession>A0AAD5TZG5</accession>
<organism evidence="2 3">
    <name type="scientific">Clydaea vesicula</name>
    <dbReference type="NCBI Taxonomy" id="447962"/>
    <lineage>
        <taxon>Eukaryota</taxon>
        <taxon>Fungi</taxon>
        <taxon>Fungi incertae sedis</taxon>
        <taxon>Chytridiomycota</taxon>
        <taxon>Chytridiomycota incertae sedis</taxon>
        <taxon>Chytridiomycetes</taxon>
        <taxon>Lobulomycetales</taxon>
        <taxon>Lobulomycetaceae</taxon>
        <taxon>Clydaea</taxon>
    </lineage>
</organism>
<dbReference type="GO" id="GO:0008237">
    <property type="term" value="F:metallopeptidase activity"/>
    <property type="evidence" value="ECO:0007669"/>
    <property type="project" value="InterPro"/>
</dbReference>
<dbReference type="Gene3D" id="3.40.390.10">
    <property type="entry name" value="Collagenase (Catalytic Domain)"/>
    <property type="match status" value="1"/>
</dbReference>
<proteinExistence type="predicted"/>